<keyword evidence="2" id="KW-0812">Transmembrane</keyword>
<feature type="transmembrane region" description="Helical" evidence="2">
    <location>
        <begin position="108"/>
        <end position="126"/>
    </location>
</feature>
<reference evidence="3" key="1">
    <citation type="submission" date="2023-05" db="EMBL/GenBank/DDBJ databases">
        <title>Streptantibioticus silvisoli sp. nov., acidotolerant actinomycetes 1 from pine litter.</title>
        <authorList>
            <person name="Swiecimska M."/>
            <person name="Golinska P."/>
            <person name="Sangal V."/>
            <person name="Wachnowicz B."/>
            <person name="Goodfellow M."/>
        </authorList>
    </citation>
    <scope>NUCLEOTIDE SEQUENCE</scope>
    <source>
        <strain evidence="3">SL13</strain>
    </source>
</reference>
<feature type="compositionally biased region" description="Low complexity" evidence="1">
    <location>
        <begin position="11"/>
        <end position="20"/>
    </location>
</feature>
<protein>
    <recommendedName>
        <fullName evidence="4">Integral membrane protein</fullName>
    </recommendedName>
</protein>
<accession>A0AA90H9G5</accession>
<organism evidence="3">
    <name type="scientific">Streptantibioticus silvisoli</name>
    <dbReference type="NCBI Taxonomy" id="2705255"/>
    <lineage>
        <taxon>Bacteria</taxon>
        <taxon>Bacillati</taxon>
        <taxon>Actinomycetota</taxon>
        <taxon>Actinomycetes</taxon>
        <taxon>Kitasatosporales</taxon>
        <taxon>Streptomycetaceae</taxon>
        <taxon>Streptantibioticus</taxon>
    </lineage>
</organism>
<feature type="region of interest" description="Disordered" evidence="1">
    <location>
        <begin position="1"/>
        <end position="20"/>
    </location>
</feature>
<feature type="transmembrane region" description="Helical" evidence="2">
    <location>
        <begin position="202"/>
        <end position="221"/>
    </location>
</feature>
<feature type="transmembrane region" description="Helical" evidence="2">
    <location>
        <begin position="165"/>
        <end position="182"/>
    </location>
</feature>
<feature type="transmembrane region" description="Helical" evidence="2">
    <location>
        <begin position="283"/>
        <end position="301"/>
    </location>
</feature>
<evidence type="ECO:0008006" key="4">
    <source>
        <dbReference type="Google" id="ProtNLM"/>
    </source>
</evidence>
<sequence>MTQTRSGRPGGAPEAGAGAGRLRGPVDPVLALIHRHYDLCARAVDPLEIAAGLEAHGITDRIAARFRHRDVFTLAEELYARVPRDHAPDCPERDGTGVCPEQPMGRRAVALHLLPGVVCGAGVAVSRLTPAGVAPVTGGVALAAVALAARTAARSGPLRASGARGSTLWTCWLLAFALYGPYALQALLGDGSARPRGLLDPVSAAGFLARALALLPAAWCARRFARGARGRLADSHGLAGFRAGVRPLLVAALGLFTVALLALVAAAYALLGHRVDGVDLVGLTGAAALGVLLFTAQLLAVHGFAPAAAWGLGTVCAAQAAGLAAAACAGATSPLRALVTVGGPGVVQAAVCGAGALALALYALPALGRAAAHGGDRPAAPPPYDAAYAAALFGGPPSHTPTAPAR</sequence>
<dbReference type="RefSeq" id="WP_271316337.1">
    <property type="nucleotide sequence ID" value="NZ_JABXJJ020000015.1"/>
</dbReference>
<comment type="caution">
    <text evidence="3">The sequence shown here is derived from an EMBL/GenBank/DDBJ whole genome shotgun (WGS) entry which is preliminary data.</text>
</comment>
<feature type="transmembrane region" description="Helical" evidence="2">
    <location>
        <begin position="308"/>
        <end position="333"/>
    </location>
</feature>
<feature type="transmembrane region" description="Helical" evidence="2">
    <location>
        <begin position="345"/>
        <end position="364"/>
    </location>
</feature>
<keyword evidence="2" id="KW-1133">Transmembrane helix</keyword>
<dbReference type="AlphaFoldDB" id="A0AA90H9G5"/>
<feature type="transmembrane region" description="Helical" evidence="2">
    <location>
        <begin position="248"/>
        <end position="271"/>
    </location>
</feature>
<dbReference type="EMBL" id="JABXJJ020000015">
    <property type="protein sequence ID" value="MDI5970417.1"/>
    <property type="molecule type" value="Genomic_DNA"/>
</dbReference>
<evidence type="ECO:0000256" key="2">
    <source>
        <dbReference type="SAM" id="Phobius"/>
    </source>
</evidence>
<gene>
    <name evidence="3" type="ORF">POF50_013880</name>
</gene>
<proteinExistence type="predicted"/>
<feature type="transmembrane region" description="Helical" evidence="2">
    <location>
        <begin position="132"/>
        <end position="153"/>
    </location>
</feature>
<evidence type="ECO:0000313" key="3">
    <source>
        <dbReference type="EMBL" id="MDI5970417.1"/>
    </source>
</evidence>
<name>A0AA90H9G5_9ACTN</name>
<keyword evidence="2" id="KW-0472">Membrane</keyword>
<evidence type="ECO:0000256" key="1">
    <source>
        <dbReference type="SAM" id="MobiDB-lite"/>
    </source>
</evidence>